<dbReference type="EMBL" id="JANPWB010000008">
    <property type="protein sequence ID" value="KAJ1166503.1"/>
    <property type="molecule type" value="Genomic_DNA"/>
</dbReference>
<sequence length="157" mass="17274">MNPLATFTMARPQLLAEEGIWMVGQSPTSNSHSGTHRLPQDAGKGTIPYRQLLCAVACVRQLHRSHRQTRPLVARGTAVDFLSQQSNEDQWAGRPQATRISCAGNKANLCAGSSEVTGGRYRDHGTRLQPLGRRRGRRSPCLRQRMQAAADLDAAWS</sequence>
<evidence type="ECO:0000313" key="2">
    <source>
        <dbReference type="Proteomes" id="UP001066276"/>
    </source>
</evidence>
<dbReference type="Proteomes" id="UP001066276">
    <property type="component" value="Chromosome 4_2"/>
</dbReference>
<accession>A0AAV7SQZ8</accession>
<keyword evidence="2" id="KW-1185">Reference proteome</keyword>
<protein>
    <submittedName>
        <fullName evidence="1">Uncharacterized protein</fullName>
    </submittedName>
</protein>
<gene>
    <name evidence="1" type="ORF">NDU88_006903</name>
</gene>
<evidence type="ECO:0000313" key="1">
    <source>
        <dbReference type="EMBL" id="KAJ1166503.1"/>
    </source>
</evidence>
<comment type="caution">
    <text evidence="1">The sequence shown here is derived from an EMBL/GenBank/DDBJ whole genome shotgun (WGS) entry which is preliminary data.</text>
</comment>
<dbReference type="AlphaFoldDB" id="A0AAV7SQZ8"/>
<name>A0AAV7SQZ8_PLEWA</name>
<proteinExistence type="predicted"/>
<reference evidence="1" key="1">
    <citation type="journal article" date="2022" name="bioRxiv">
        <title>Sequencing and chromosome-scale assembly of the giantPleurodeles waltlgenome.</title>
        <authorList>
            <person name="Brown T."/>
            <person name="Elewa A."/>
            <person name="Iarovenko S."/>
            <person name="Subramanian E."/>
            <person name="Araus A.J."/>
            <person name="Petzold A."/>
            <person name="Susuki M."/>
            <person name="Suzuki K.-i.T."/>
            <person name="Hayashi T."/>
            <person name="Toyoda A."/>
            <person name="Oliveira C."/>
            <person name="Osipova E."/>
            <person name="Leigh N.D."/>
            <person name="Simon A."/>
            <person name="Yun M.H."/>
        </authorList>
    </citation>
    <scope>NUCLEOTIDE SEQUENCE</scope>
    <source>
        <strain evidence="1">20211129_DDA</strain>
        <tissue evidence="1">Liver</tissue>
    </source>
</reference>
<organism evidence="1 2">
    <name type="scientific">Pleurodeles waltl</name>
    <name type="common">Iberian ribbed newt</name>
    <dbReference type="NCBI Taxonomy" id="8319"/>
    <lineage>
        <taxon>Eukaryota</taxon>
        <taxon>Metazoa</taxon>
        <taxon>Chordata</taxon>
        <taxon>Craniata</taxon>
        <taxon>Vertebrata</taxon>
        <taxon>Euteleostomi</taxon>
        <taxon>Amphibia</taxon>
        <taxon>Batrachia</taxon>
        <taxon>Caudata</taxon>
        <taxon>Salamandroidea</taxon>
        <taxon>Salamandridae</taxon>
        <taxon>Pleurodelinae</taxon>
        <taxon>Pleurodeles</taxon>
    </lineage>
</organism>